<dbReference type="CDD" id="cd16332">
    <property type="entry name" value="Prp-like"/>
    <property type="match status" value="1"/>
</dbReference>
<proteinExistence type="inferred from homology"/>
<sequence>MTVVYLSRSRNGQFRSCRAEGHSGYAPSGSDIVCAAVTVLLRTTLQVLSESFGSAVKTDITSRGNLAFRVDDFAGGKSCRLIYAADFLRSGLTALQNEYPDCVTMREQIED</sequence>
<comment type="similarity">
    <text evidence="5">Belongs to the Prp family.</text>
</comment>
<dbReference type="Proteomes" id="UP000006546">
    <property type="component" value="Chromosome"/>
</dbReference>
<evidence type="ECO:0000256" key="1">
    <source>
        <dbReference type="ARBA" id="ARBA00022517"/>
    </source>
</evidence>
<dbReference type="SUPFAM" id="SSF118010">
    <property type="entry name" value="TM1457-like"/>
    <property type="match status" value="1"/>
</dbReference>
<protein>
    <recommendedName>
        <fullName evidence="6">Ribosomal processing cysteine protease Prp</fullName>
    </recommendedName>
</protein>
<evidence type="ECO:0000256" key="3">
    <source>
        <dbReference type="ARBA" id="ARBA00022801"/>
    </source>
</evidence>
<dbReference type="Pfam" id="PF04327">
    <property type="entry name" value="Peptidase_Prp"/>
    <property type="match status" value="1"/>
</dbReference>
<evidence type="ECO:0000313" key="8">
    <source>
        <dbReference type="Proteomes" id="UP000006546"/>
    </source>
</evidence>
<dbReference type="InterPro" id="IPR036764">
    <property type="entry name" value="Peptidase_Prp_sf"/>
</dbReference>
<keyword evidence="8" id="KW-1185">Reference proteome</keyword>
<dbReference type="GO" id="GO:0006508">
    <property type="term" value="P:proteolysis"/>
    <property type="evidence" value="ECO:0007669"/>
    <property type="project" value="UniProtKB-KW"/>
</dbReference>
<evidence type="ECO:0000313" key="7">
    <source>
        <dbReference type="EMBL" id="AEE17202.1"/>
    </source>
</evidence>
<dbReference type="STRING" id="906968.Trebr_1780"/>
<evidence type="ECO:0000256" key="6">
    <source>
        <dbReference type="ARBA" id="ARBA00044538"/>
    </source>
</evidence>
<dbReference type="GO" id="GO:0042254">
    <property type="term" value="P:ribosome biogenesis"/>
    <property type="evidence" value="ECO:0007669"/>
    <property type="project" value="UniProtKB-KW"/>
</dbReference>
<dbReference type="GO" id="GO:0008234">
    <property type="term" value="F:cysteine-type peptidase activity"/>
    <property type="evidence" value="ECO:0007669"/>
    <property type="project" value="UniProtKB-KW"/>
</dbReference>
<dbReference type="KEGG" id="tbe:Trebr_1780"/>
<dbReference type="EMBL" id="CP002696">
    <property type="protein sequence ID" value="AEE17202.1"/>
    <property type="molecule type" value="Genomic_DNA"/>
</dbReference>
<keyword evidence="1" id="KW-0690">Ribosome biogenesis</keyword>
<dbReference type="InterPro" id="IPR007422">
    <property type="entry name" value="Peptidase_Prp"/>
</dbReference>
<name>F4LQJ3_TREBD</name>
<keyword evidence="3" id="KW-0378">Hydrolase</keyword>
<reference evidence="8" key="1">
    <citation type="submission" date="2011-04" db="EMBL/GenBank/DDBJ databases">
        <title>The complete genome of Treponema brennaborense DSM 12168.</title>
        <authorList>
            <person name="Lucas S."/>
            <person name="Han J."/>
            <person name="Lapidus A."/>
            <person name="Bruce D."/>
            <person name="Goodwin L."/>
            <person name="Pitluck S."/>
            <person name="Peters L."/>
            <person name="Kyrpides N."/>
            <person name="Mavromatis K."/>
            <person name="Ivanova N."/>
            <person name="Mikhailova N."/>
            <person name="Pagani I."/>
            <person name="Teshima H."/>
            <person name="Detter J.C."/>
            <person name="Tapia R."/>
            <person name="Han C."/>
            <person name="Land M."/>
            <person name="Hauser L."/>
            <person name="Markowitz V."/>
            <person name="Cheng J.-F."/>
            <person name="Hugenholtz P."/>
            <person name="Woyke T."/>
            <person name="Wu D."/>
            <person name="Gronow S."/>
            <person name="Wellnitz S."/>
            <person name="Brambilla E."/>
            <person name="Klenk H.-P."/>
            <person name="Eisen J.A."/>
        </authorList>
    </citation>
    <scope>NUCLEOTIDE SEQUENCE [LARGE SCALE GENOMIC DNA]</scope>
    <source>
        <strain evidence="8">DSM 12168 / CIP 105900 / DD5/3</strain>
    </source>
</reference>
<evidence type="ECO:0000256" key="4">
    <source>
        <dbReference type="ARBA" id="ARBA00022807"/>
    </source>
</evidence>
<dbReference type="RefSeq" id="WP_013758907.1">
    <property type="nucleotide sequence ID" value="NC_015500.1"/>
</dbReference>
<evidence type="ECO:0000256" key="2">
    <source>
        <dbReference type="ARBA" id="ARBA00022670"/>
    </source>
</evidence>
<dbReference type="OrthoDB" id="48998at2"/>
<evidence type="ECO:0000256" key="5">
    <source>
        <dbReference type="ARBA" id="ARBA00044503"/>
    </source>
</evidence>
<gene>
    <name evidence="7" type="ordered locus">Trebr_1780</name>
</gene>
<accession>F4LQJ3</accession>
<dbReference type="AlphaFoldDB" id="F4LQJ3"/>
<dbReference type="Gene3D" id="3.30.70.1490">
    <property type="entry name" value="Cysteine protease Prp"/>
    <property type="match status" value="1"/>
</dbReference>
<keyword evidence="4" id="KW-0788">Thiol protease</keyword>
<keyword evidence="2" id="KW-0645">Protease</keyword>
<dbReference type="HOGENOM" id="CLU_140910_3_0_12"/>
<dbReference type="eggNOG" id="COG2868">
    <property type="taxonomic scope" value="Bacteria"/>
</dbReference>
<organism evidence="7 8">
    <name type="scientific">Treponema brennaborense (strain DSM 12168 / CIP 105900 / DD5/3)</name>
    <dbReference type="NCBI Taxonomy" id="906968"/>
    <lineage>
        <taxon>Bacteria</taxon>
        <taxon>Pseudomonadati</taxon>
        <taxon>Spirochaetota</taxon>
        <taxon>Spirochaetia</taxon>
        <taxon>Spirochaetales</taxon>
        <taxon>Treponemataceae</taxon>
        <taxon>Treponema</taxon>
    </lineage>
</organism>